<gene>
    <name evidence="4" type="ORF">TrST_g6411</name>
</gene>
<evidence type="ECO:0000259" key="3">
    <source>
        <dbReference type="Pfam" id="PF07699"/>
    </source>
</evidence>
<dbReference type="SUPFAM" id="SSF57184">
    <property type="entry name" value="Growth factor receptor domain"/>
    <property type="match status" value="3"/>
</dbReference>
<feature type="transmembrane region" description="Helical" evidence="2">
    <location>
        <begin position="735"/>
        <end position="756"/>
    </location>
</feature>
<name>A0A9W7EX08_9STRA</name>
<dbReference type="PANTHER" id="PTHR46967">
    <property type="entry name" value="INSULIN-LIKE GROWTH FACTOR BINDING PROTEIN,N-TERMINAL"/>
    <property type="match status" value="1"/>
</dbReference>
<keyword evidence="5" id="KW-1185">Reference proteome</keyword>
<evidence type="ECO:0000256" key="2">
    <source>
        <dbReference type="SAM" id="Phobius"/>
    </source>
</evidence>
<proteinExistence type="predicted"/>
<feature type="domain" description="Tyrosine-protein kinase ephrin type A/B receptor-like" evidence="3">
    <location>
        <begin position="140"/>
        <end position="175"/>
    </location>
</feature>
<dbReference type="Proteomes" id="UP001165085">
    <property type="component" value="Unassembled WGS sequence"/>
</dbReference>
<dbReference type="InterPro" id="IPR009030">
    <property type="entry name" value="Growth_fac_rcpt_cys_sf"/>
</dbReference>
<protein>
    <recommendedName>
        <fullName evidence="3">Tyrosine-protein kinase ephrin type A/B receptor-like domain-containing protein</fullName>
    </recommendedName>
</protein>
<dbReference type="EMBL" id="BRXY01000448">
    <property type="protein sequence ID" value="GMH95674.1"/>
    <property type="molecule type" value="Genomic_DNA"/>
</dbReference>
<comment type="caution">
    <text evidence="4">The sequence shown here is derived from an EMBL/GenBank/DDBJ whole genome shotgun (WGS) entry which is preliminary data.</text>
</comment>
<keyword evidence="2" id="KW-1133">Transmembrane helix</keyword>
<sequence length="949" mass="100915">MLSSSSPGSSEDICVDCDAGKSSERGNTSCITCPTGTHSPPGSLCLDCEAGKFNENVQQESCTNCGTGRYSTATGSIIESDCRNCEAGTASSEEVRTNPCPACPEGKSAPAPGFDYCHGCPAGTYSDSPGTILCNLCAIGKYTSAAQSTSCDDCVAGTFNLVEGSVTCDKCPAGQKVNDASDGCEVCPNGKYSNPGSTSCSHCDETLGYVSLSGETGAAACEYCGPGFYADQASHTCKECEIDSYSVGGVNECTSCPSGTNNAVASTSCSPCSPGIISTGTSCDQCEKGKYGEFGATSCAPCDSDGQYSDELGLATCKTAPAGKKPTSNRQDVENCSPGRYSVGGKTECDECETGKFSSEGAVGCSQCEPGEIPVDNICIKCEKGEYAMFGSSTCLVCDGPGEYSDEGAGFCETCPQYETFLSETNICDCQETFTRIDGICTCIAGETLVDGKCVACDDGRYKDHAGTDSCTVCDTSNIKGAFDSVPGVEKTSPQSCACGVGKFSDGAVCKDCAESGVNCTTVGLMTETLQMFDGFWRTSSSSTEVLPCLNPKHCKGGADTTDLCSDGYTGPLCAVCTSGYAATGSGKSLECSVCTGDAQTTIIFYSSLLLGMYLVINFIYCCCCRPNSTERAPTQSRRSISHSSSSFADGISRIRSTTVDARSTYKGLVKAKGPVLKVLVSYYQVMTMLPFVLNLSFPPVFTTVSNLFSSVVNLNFISLMPLGCIMPSDFHHQMVGYTVIPLVIGLIMIVAYAILKRYESTIPLSNEIFASFLFMTFLILPSVSIQIFSTFACRDFDGDYGSYLKVDYSIDCDAPSRNFYWYYACVMGLIYPIGIPVLYWQLLKHVQVKMYLDPGQLDLNGKKAWKRQGVEEGMWEFVLIDTTSGEDEGEGEEANEANEANTHNEEAKIKIELAKAKARAWTERGLMVAMRDQKPPEEEGRAWEKIES</sequence>
<feature type="transmembrane region" description="Helical" evidence="2">
    <location>
        <begin position="821"/>
        <end position="841"/>
    </location>
</feature>
<feature type="region of interest" description="Disordered" evidence="1">
    <location>
        <begin position="930"/>
        <end position="949"/>
    </location>
</feature>
<feature type="transmembrane region" description="Helical" evidence="2">
    <location>
        <begin position="768"/>
        <end position="789"/>
    </location>
</feature>
<dbReference type="Pfam" id="PF07699">
    <property type="entry name" value="Ephrin_rec_like"/>
    <property type="match status" value="2"/>
</dbReference>
<keyword evidence="2" id="KW-0812">Transmembrane</keyword>
<evidence type="ECO:0000313" key="4">
    <source>
        <dbReference type="EMBL" id="GMH95674.1"/>
    </source>
</evidence>
<accession>A0A9W7EX08</accession>
<dbReference type="SMART" id="SM01411">
    <property type="entry name" value="Ephrin_rec_like"/>
    <property type="match status" value="9"/>
</dbReference>
<evidence type="ECO:0000313" key="5">
    <source>
        <dbReference type="Proteomes" id="UP001165085"/>
    </source>
</evidence>
<feature type="domain" description="Tyrosine-protein kinase ephrin type A/B receptor-like" evidence="3">
    <location>
        <begin position="36"/>
        <end position="82"/>
    </location>
</feature>
<feature type="compositionally biased region" description="Acidic residues" evidence="1">
    <location>
        <begin position="885"/>
        <end position="897"/>
    </location>
</feature>
<dbReference type="AlphaFoldDB" id="A0A9W7EX08"/>
<keyword evidence="2" id="KW-0472">Membrane</keyword>
<dbReference type="OrthoDB" id="195103at2759"/>
<evidence type="ECO:0000256" key="1">
    <source>
        <dbReference type="SAM" id="MobiDB-lite"/>
    </source>
</evidence>
<organism evidence="4 5">
    <name type="scientific">Triparma strigata</name>
    <dbReference type="NCBI Taxonomy" id="1606541"/>
    <lineage>
        <taxon>Eukaryota</taxon>
        <taxon>Sar</taxon>
        <taxon>Stramenopiles</taxon>
        <taxon>Ochrophyta</taxon>
        <taxon>Bolidophyceae</taxon>
        <taxon>Parmales</taxon>
        <taxon>Triparmaceae</taxon>
        <taxon>Triparma</taxon>
    </lineage>
</organism>
<dbReference type="PANTHER" id="PTHR46967:SF2">
    <property type="entry name" value="SUSHI, VON WILLEBRAND FACTOR TYPE A, EGF AND PENTRAXIN DOMAIN-CONTAINING PROTEIN 1-LIKE"/>
    <property type="match status" value="1"/>
</dbReference>
<feature type="region of interest" description="Disordered" evidence="1">
    <location>
        <begin position="885"/>
        <end position="905"/>
    </location>
</feature>
<feature type="transmembrane region" description="Helical" evidence="2">
    <location>
        <begin position="692"/>
        <end position="715"/>
    </location>
</feature>
<dbReference type="InterPro" id="IPR011641">
    <property type="entry name" value="Tyr-kin_ephrin_A/B_rcpt-like"/>
</dbReference>
<dbReference type="Gene3D" id="2.10.50.10">
    <property type="entry name" value="Tumor Necrosis Factor Receptor, subunit A, domain 2"/>
    <property type="match status" value="3"/>
</dbReference>
<reference evidence="5" key="1">
    <citation type="journal article" date="2023" name="Commun. Biol.">
        <title>Genome analysis of Parmales, the sister group of diatoms, reveals the evolutionary specialization of diatoms from phago-mixotrophs to photoautotrophs.</title>
        <authorList>
            <person name="Ban H."/>
            <person name="Sato S."/>
            <person name="Yoshikawa S."/>
            <person name="Yamada K."/>
            <person name="Nakamura Y."/>
            <person name="Ichinomiya M."/>
            <person name="Sato N."/>
            <person name="Blanc-Mathieu R."/>
            <person name="Endo H."/>
            <person name="Kuwata A."/>
            <person name="Ogata H."/>
        </authorList>
    </citation>
    <scope>NUCLEOTIDE SEQUENCE [LARGE SCALE GENOMIC DNA]</scope>
    <source>
        <strain evidence="5">NIES 3701</strain>
    </source>
</reference>
<feature type="transmembrane region" description="Helical" evidence="2">
    <location>
        <begin position="603"/>
        <end position="624"/>
    </location>
</feature>
<feature type="compositionally biased region" description="Basic and acidic residues" evidence="1">
    <location>
        <begin position="932"/>
        <end position="949"/>
    </location>
</feature>